<reference evidence="1 2" key="1">
    <citation type="submission" date="2013-11" db="EMBL/GenBank/DDBJ databases">
        <title>Opisthorchis viverrini - life in the bile duct.</title>
        <authorList>
            <person name="Young N.D."/>
            <person name="Nagarajan N."/>
            <person name="Lin S.J."/>
            <person name="Korhonen P.K."/>
            <person name="Jex A.R."/>
            <person name="Hall R.S."/>
            <person name="Safavi-Hemami H."/>
            <person name="Kaewkong W."/>
            <person name="Bertrand D."/>
            <person name="Gao S."/>
            <person name="Seet Q."/>
            <person name="Wongkham S."/>
            <person name="Teh B.T."/>
            <person name="Wongkham C."/>
            <person name="Intapan P.M."/>
            <person name="Maleewong W."/>
            <person name="Yang X."/>
            <person name="Hu M."/>
            <person name="Wang Z."/>
            <person name="Hofmann A."/>
            <person name="Sternberg P.W."/>
            <person name="Tan P."/>
            <person name="Wang J."/>
            <person name="Gasser R.B."/>
        </authorList>
    </citation>
    <scope>NUCLEOTIDE SEQUENCE [LARGE SCALE GENOMIC DNA]</scope>
</reference>
<sequence>MTSSDATAERFLSFSGLEPESAFRLFLSRLGQLGSTSVIVPPSVSMATRYQKRVRAELLLGQPGSTPALAQPSSGMAVRHRKGARAERFLLIGFCAPINIGGCSRTRWPGARWLIGKSANLLIGSSVVRTRPLHLDCPSLGLGNPARDTFTSEAYKIQLKNIHKYTGFKVRGSNPTSVSRLPCLGLGNLAVSQPSCNLRMAWQLGTERMLQLNDLY</sequence>
<dbReference type="OrthoDB" id="775260at2759"/>
<evidence type="ECO:0000313" key="1">
    <source>
        <dbReference type="EMBL" id="KER26351.1"/>
    </source>
</evidence>
<dbReference type="GeneID" id="20320575"/>
<organism evidence="1 2">
    <name type="scientific">Opisthorchis viverrini</name>
    <name type="common">Southeast Asian liver fluke</name>
    <dbReference type="NCBI Taxonomy" id="6198"/>
    <lineage>
        <taxon>Eukaryota</taxon>
        <taxon>Metazoa</taxon>
        <taxon>Spiralia</taxon>
        <taxon>Lophotrochozoa</taxon>
        <taxon>Platyhelminthes</taxon>
        <taxon>Trematoda</taxon>
        <taxon>Digenea</taxon>
        <taxon>Opisthorchiida</taxon>
        <taxon>Opisthorchiata</taxon>
        <taxon>Opisthorchiidae</taxon>
        <taxon>Opisthorchis</taxon>
    </lineage>
</organism>
<accession>A0A074ZGD3</accession>
<dbReference type="KEGG" id="ovi:T265_06396"/>
<gene>
    <name evidence="1" type="ORF">T265_06396</name>
</gene>
<keyword evidence="2" id="KW-1185">Reference proteome</keyword>
<name>A0A074ZGD3_OPIVI</name>
<proteinExistence type="predicted"/>
<dbReference type="Proteomes" id="UP000054324">
    <property type="component" value="Unassembled WGS sequence"/>
</dbReference>
<dbReference type="CTD" id="20320575"/>
<evidence type="ECO:0000313" key="2">
    <source>
        <dbReference type="Proteomes" id="UP000054324"/>
    </source>
</evidence>
<dbReference type="EMBL" id="KL596750">
    <property type="protein sequence ID" value="KER26351.1"/>
    <property type="molecule type" value="Genomic_DNA"/>
</dbReference>
<protein>
    <submittedName>
        <fullName evidence="1">Uncharacterized protein</fullName>
    </submittedName>
</protein>
<dbReference type="RefSeq" id="XP_009169908.1">
    <property type="nucleotide sequence ID" value="XM_009171644.1"/>
</dbReference>
<dbReference type="AlphaFoldDB" id="A0A074ZGD3"/>